<reference evidence="7 8" key="1">
    <citation type="submission" date="2020-04" db="EMBL/GenBank/DDBJ databases">
        <title>MicrobeNet Type strains.</title>
        <authorList>
            <person name="Nicholson A.C."/>
        </authorList>
    </citation>
    <scope>NUCLEOTIDE SEQUENCE [LARGE SCALE GENOMIC DNA]</scope>
    <source>
        <strain evidence="7 8">ATCC BAA-787</strain>
    </source>
</reference>
<dbReference type="NCBIfam" id="TIGR01167">
    <property type="entry name" value="LPXTG_anchor"/>
    <property type="match status" value="1"/>
</dbReference>
<organism evidence="7 8">
    <name type="scientific">Cellulomonas septica</name>
    <dbReference type="NCBI Taxonomy" id="285080"/>
    <lineage>
        <taxon>Bacteria</taxon>
        <taxon>Bacillati</taxon>
        <taxon>Actinomycetota</taxon>
        <taxon>Actinomycetes</taxon>
        <taxon>Micrococcales</taxon>
        <taxon>Cellulomonadaceae</taxon>
        <taxon>Cellulomonas</taxon>
    </lineage>
</organism>
<keyword evidence="2" id="KW-0964">Secreted</keyword>
<keyword evidence="5" id="KW-0472">Membrane</keyword>
<evidence type="ECO:0000256" key="5">
    <source>
        <dbReference type="SAM" id="Phobius"/>
    </source>
</evidence>
<proteinExistence type="predicted"/>
<evidence type="ECO:0000256" key="4">
    <source>
        <dbReference type="ARBA" id="ARBA00023088"/>
    </source>
</evidence>
<evidence type="ECO:0000259" key="6">
    <source>
        <dbReference type="Pfam" id="PF00746"/>
    </source>
</evidence>
<evidence type="ECO:0000313" key="7">
    <source>
        <dbReference type="EMBL" id="NKY40384.1"/>
    </source>
</evidence>
<evidence type="ECO:0000313" key="8">
    <source>
        <dbReference type="Proteomes" id="UP000777774"/>
    </source>
</evidence>
<feature type="domain" description="Gram-positive cocci surface proteins LPxTG" evidence="6">
    <location>
        <begin position="4"/>
        <end position="32"/>
    </location>
</feature>
<keyword evidence="3" id="KW-0732">Signal</keyword>
<evidence type="ECO:0000256" key="1">
    <source>
        <dbReference type="ARBA" id="ARBA00022512"/>
    </source>
</evidence>
<dbReference type="RefSeq" id="WP_168679338.1">
    <property type="nucleotide sequence ID" value="NZ_JAAXOY010000341.1"/>
</dbReference>
<sequence length="39" mass="3753">LATTGSTALPLAVGAGVLVAAGGVLLALRHRRRPSGSDA</sequence>
<dbReference type="Pfam" id="PF00746">
    <property type="entry name" value="Gram_pos_anchor"/>
    <property type="match status" value="1"/>
</dbReference>
<evidence type="ECO:0000256" key="3">
    <source>
        <dbReference type="ARBA" id="ARBA00022729"/>
    </source>
</evidence>
<feature type="non-terminal residue" evidence="7">
    <location>
        <position position="1"/>
    </location>
</feature>
<comment type="caution">
    <text evidence="7">The sequence shown here is derived from an EMBL/GenBank/DDBJ whole genome shotgun (WGS) entry which is preliminary data.</text>
</comment>
<keyword evidence="8" id="KW-1185">Reference proteome</keyword>
<keyword evidence="4" id="KW-0572">Peptidoglycan-anchor</keyword>
<keyword evidence="5" id="KW-0812">Transmembrane</keyword>
<accession>A0ABX1K2M0</accession>
<name>A0ABX1K2M0_9CELL</name>
<gene>
    <name evidence="7" type="ORF">HGA02_12830</name>
</gene>
<keyword evidence="1" id="KW-0134">Cell wall</keyword>
<keyword evidence="5" id="KW-1133">Transmembrane helix</keyword>
<feature type="transmembrane region" description="Helical" evidence="5">
    <location>
        <begin position="6"/>
        <end position="28"/>
    </location>
</feature>
<dbReference type="InterPro" id="IPR019931">
    <property type="entry name" value="LPXTG_anchor"/>
</dbReference>
<protein>
    <submittedName>
        <fullName evidence="7">LPXTG cell wall anchor domain-containing protein</fullName>
    </submittedName>
</protein>
<dbReference type="EMBL" id="JAAXOY010000341">
    <property type="protein sequence ID" value="NKY40384.1"/>
    <property type="molecule type" value="Genomic_DNA"/>
</dbReference>
<dbReference type="Proteomes" id="UP000777774">
    <property type="component" value="Unassembled WGS sequence"/>
</dbReference>
<evidence type="ECO:0000256" key="2">
    <source>
        <dbReference type="ARBA" id="ARBA00022525"/>
    </source>
</evidence>